<evidence type="ECO:0000256" key="4">
    <source>
        <dbReference type="ARBA" id="ARBA00022448"/>
    </source>
</evidence>
<evidence type="ECO:0000256" key="5">
    <source>
        <dbReference type="ARBA" id="ARBA00023065"/>
    </source>
</evidence>
<keyword evidence="4 9" id="KW-0813">Transport</keyword>
<evidence type="ECO:0000256" key="6">
    <source>
        <dbReference type="ARBA" id="ARBA00023136"/>
    </source>
</evidence>
<dbReference type="HAMAP" id="MF_00530">
    <property type="entry name" value="ATP_synth_epsil_bac"/>
    <property type="match status" value="1"/>
</dbReference>
<dbReference type="InterPro" id="IPR036771">
    <property type="entry name" value="ATPsynth_dsu/esu_N"/>
</dbReference>
<dbReference type="AlphaFoldDB" id="F4CD89"/>
<evidence type="ECO:0000256" key="7">
    <source>
        <dbReference type="ARBA" id="ARBA00023196"/>
    </source>
</evidence>
<dbReference type="Pfam" id="PF02823">
    <property type="entry name" value="ATP-synt_DE_N"/>
    <property type="match status" value="1"/>
</dbReference>
<dbReference type="GO" id="GO:0046933">
    <property type="term" value="F:proton-transporting ATP synthase activity, rotational mechanism"/>
    <property type="evidence" value="ECO:0007669"/>
    <property type="project" value="UniProtKB-UniRule"/>
</dbReference>
<comment type="function">
    <text evidence="1 9">Produces ATP from ADP in the presence of a proton gradient across the membrane.</text>
</comment>
<dbReference type="GO" id="GO:0045259">
    <property type="term" value="C:proton-transporting ATP synthase complex"/>
    <property type="evidence" value="ECO:0007669"/>
    <property type="project" value="UniProtKB-KW"/>
</dbReference>
<evidence type="ECO:0000256" key="9">
    <source>
        <dbReference type="HAMAP-Rule" id="MF_00530"/>
    </source>
</evidence>
<evidence type="ECO:0000256" key="10">
    <source>
        <dbReference type="RuleBase" id="RU003656"/>
    </source>
</evidence>
<dbReference type="PATRIC" id="fig|743722.3.peg.2447"/>
<proteinExistence type="inferred from homology"/>
<gene>
    <name evidence="9" type="primary">atpC</name>
    <name evidence="12" type="ordered locus">Sph21_2291</name>
</gene>
<dbReference type="eggNOG" id="COG0355">
    <property type="taxonomic scope" value="Bacteria"/>
</dbReference>
<comment type="subunit">
    <text evidence="9 10">F-type ATPases have 2 components, CF(1) - the catalytic core - and CF(0) - the membrane proton channel. CF(1) has five subunits: alpha(3), beta(3), gamma(1), delta(1), epsilon(1). CF(0) has three main subunits: a, b and c.</text>
</comment>
<evidence type="ECO:0000256" key="1">
    <source>
        <dbReference type="ARBA" id="ARBA00003543"/>
    </source>
</evidence>
<dbReference type="GO" id="GO:0012505">
    <property type="term" value="C:endomembrane system"/>
    <property type="evidence" value="ECO:0007669"/>
    <property type="project" value="UniProtKB-SubCell"/>
</dbReference>
<dbReference type="STRING" id="743722.Sph21_2291"/>
<keyword evidence="7 9" id="KW-0139">CF(1)</keyword>
<name>F4CD89_SPHS2</name>
<keyword evidence="6 9" id="KW-0472">Membrane</keyword>
<sequence>MLNIRFSTHDLVYMELNIITPDQSIFSGQAHSVTVPGSAGSFEILKDHAPIISTLEDGKVIIRNNKDIEVIIIKGGVVEVLDNKITVLAEGVVTEEN</sequence>
<dbReference type="PANTHER" id="PTHR13822">
    <property type="entry name" value="ATP SYNTHASE DELTA/EPSILON CHAIN"/>
    <property type="match status" value="1"/>
</dbReference>
<evidence type="ECO:0000256" key="3">
    <source>
        <dbReference type="ARBA" id="ARBA00005712"/>
    </source>
</evidence>
<dbReference type="CDD" id="cd12152">
    <property type="entry name" value="F1-ATPase_delta"/>
    <property type="match status" value="1"/>
</dbReference>
<accession>F4CD89</accession>
<dbReference type="SUPFAM" id="SSF51344">
    <property type="entry name" value="Epsilon subunit of F1F0-ATP synthase N-terminal domain"/>
    <property type="match status" value="1"/>
</dbReference>
<comment type="subcellular location">
    <subcellularLocation>
        <location evidence="9">Cell membrane</location>
        <topology evidence="9">Peripheral membrane protein</topology>
    </subcellularLocation>
    <subcellularLocation>
        <location evidence="2">Endomembrane system</location>
        <topology evidence="2">Peripheral membrane protein</topology>
    </subcellularLocation>
</comment>
<dbReference type="NCBIfam" id="TIGR01216">
    <property type="entry name" value="ATP_synt_epsi"/>
    <property type="match status" value="1"/>
</dbReference>
<organism evidence="12">
    <name type="scientific">Sphingobacterium sp. (strain 21)</name>
    <dbReference type="NCBI Taxonomy" id="743722"/>
    <lineage>
        <taxon>Bacteria</taxon>
        <taxon>Pseudomonadati</taxon>
        <taxon>Bacteroidota</taxon>
        <taxon>Sphingobacteriia</taxon>
        <taxon>Sphingobacteriales</taxon>
        <taxon>Sphingobacteriaceae</taxon>
        <taxon>Sphingobacterium</taxon>
    </lineage>
</organism>
<keyword evidence="8 9" id="KW-0066">ATP synthesis</keyword>
<dbReference type="InterPro" id="IPR020546">
    <property type="entry name" value="ATP_synth_F1_dsu/esu_N"/>
</dbReference>
<reference evidence="12" key="1">
    <citation type="submission" date="2011-03" db="EMBL/GenBank/DDBJ databases">
        <title>Complete sequence of Sphingobacterium sp. 21.</title>
        <authorList>
            <consortium name="US DOE Joint Genome Institute"/>
            <person name="Lucas S."/>
            <person name="Copeland A."/>
            <person name="Lapidus A."/>
            <person name="Cheng J.-F."/>
            <person name="Goodwin L."/>
            <person name="Pitluck S."/>
            <person name="Davenport K."/>
            <person name="Detter J.C."/>
            <person name="Han C."/>
            <person name="Tapia R."/>
            <person name="Land M."/>
            <person name="Hauser L."/>
            <person name="Kyrpides N."/>
            <person name="Ivanova N."/>
            <person name="Ovchinnikova G."/>
            <person name="Pagani I."/>
            <person name="Siebers A.K."/>
            <person name="Allgaier M."/>
            <person name="Thelen M.P."/>
            <person name="Hugenholtz P."/>
            <person name="Woyke T."/>
        </authorList>
    </citation>
    <scope>NUCLEOTIDE SEQUENCE</scope>
    <source>
        <strain evidence="12">21</strain>
    </source>
</reference>
<dbReference type="Gene3D" id="2.60.15.10">
    <property type="entry name" value="F0F1 ATP synthase delta/epsilon subunit, N-terminal"/>
    <property type="match status" value="1"/>
</dbReference>
<dbReference type="EMBL" id="CP002584">
    <property type="protein sequence ID" value="ADZ78845.1"/>
    <property type="molecule type" value="Genomic_DNA"/>
</dbReference>
<keyword evidence="9" id="KW-1003">Cell membrane</keyword>
<dbReference type="GO" id="GO:0005524">
    <property type="term" value="F:ATP binding"/>
    <property type="evidence" value="ECO:0007669"/>
    <property type="project" value="UniProtKB-UniRule"/>
</dbReference>
<evidence type="ECO:0000256" key="2">
    <source>
        <dbReference type="ARBA" id="ARBA00004184"/>
    </source>
</evidence>
<dbReference type="InterPro" id="IPR001469">
    <property type="entry name" value="ATP_synth_F1_dsu/esu"/>
</dbReference>
<feature type="domain" description="ATP synthase F1 complex delta/epsilon subunit N-terminal" evidence="11">
    <location>
        <begin position="14"/>
        <end position="90"/>
    </location>
</feature>
<evidence type="ECO:0000313" key="12">
    <source>
        <dbReference type="EMBL" id="ADZ78845.1"/>
    </source>
</evidence>
<dbReference type="KEGG" id="shg:Sph21_2291"/>
<keyword evidence="5 9" id="KW-0406">Ion transport</keyword>
<comment type="similarity">
    <text evidence="3 9 10">Belongs to the ATPase epsilon chain family.</text>
</comment>
<dbReference type="GO" id="GO:0005886">
    <property type="term" value="C:plasma membrane"/>
    <property type="evidence" value="ECO:0007669"/>
    <property type="project" value="UniProtKB-SubCell"/>
</dbReference>
<dbReference type="HOGENOM" id="CLU_084338_4_1_10"/>
<protein>
    <recommendedName>
        <fullName evidence="9">ATP synthase epsilon chain</fullName>
    </recommendedName>
    <alternativeName>
        <fullName evidence="9">ATP synthase F1 sector epsilon subunit</fullName>
    </alternativeName>
    <alternativeName>
        <fullName evidence="9">F-ATPase epsilon subunit</fullName>
    </alternativeName>
</protein>
<keyword evidence="9" id="KW-0375">Hydrogen ion transport</keyword>
<evidence type="ECO:0000259" key="11">
    <source>
        <dbReference type="Pfam" id="PF02823"/>
    </source>
</evidence>
<evidence type="ECO:0000256" key="8">
    <source>
        <dbReference type="ARBA" id="ARBA00023310"/>
    </source>
</evidence>
<dbReference type="PANTHER" id="PTHR13822:SF10">
    <property type="entry name" value="ATP SYNTHASE EPSILON CHAIN, CHLOROPLASTIC"/>
    <property type="match status" value="1"/>
</dbReference>